<keyword evidence="3" id="KW-1185">Reference proteome</keyword>
<dbReference type="OrthoDB" id="782771at2759"/>
<feature type="region of interest" description="Disordered" evidence="1">
    <location>
        <begin position="22"/>
        <end position="53"/>
    </location>
</feature>
<evidence type="ECO:0000313" key="2">
    <source>
        <dbReference type="EMBL" id="KAF5738279.1"/>
    </source>
</evidence>
<dbReference type="InterPro" id="IPR018467">
    <property type="entry name" value="CCT_CS"/>
</dbReference>
<comment type="caution">
    <text evidence="2">The sequence shown here is derived from an EMBL/GenBank/DDBJ whole genome shotgun (WGS) entry which is preliminary data.</text>
</comment>
<evidence type="ECO:0000256" key="1">
    <source>
        <dbReference type="SAM" id="MobiDB-lite"/>
    </source>
</evidence>
<accession>A0A7J7CWF9</accession>
<feature type="compositionally biased region" description="Polar residues" evidence="1">
    <location>
        <begin position="38"/>
        <end position="47"/>
    </location>
</feature>
<evidence type="ECO:0000313" key="3">
    <source>
        <dbReference type="Proteomes" id="UP000593562"/>
    </source>
</evidence>
<dbReference type="Pfam" id="PF09425">
    <property type="entry name" value="Jas_motif"/>
    <property type="match status" value="1"/>
</dbReference>
<dbReference type="Proteomes" id="UP000593562">
    <property type="component" value="Unassembled WGS sequence"/>
</dbReference>
<dbReference type="AlphaFoldDB" id="A0A7J7CWF9"/>
<protein>
    <submittedName>
        <fullName evidence="2">Protein TIFY 5A</fullName>
    </submittedName>
</protein>
<name>A0A7J7CWF9_TRIWF</name>
<sequence>MSPNCNLELQLFPLTDSNFVSGQLHQQSSEDSSRGSGHEQQPQLTVSDDSELQGRAILSLATTPSREIDEGMKFPNRWETASSTVEGMKFPSRWETVSSTVPSQLTSLRGNSSTKMSLQRFLQKRKSRMQATFPYTFNH</sequence>
<dbReference type="EMBL" id="JAAARO010000013">
    <property type="protein sequence ID" value="KAF5738279.1"/>
    <property type="molecule type" value="Genomic_DNA"/>
</dbReference>
<organism evidence="2 3">
    <name type="scientific">Tripterygium wilfordii</name>
    <name type="common">Thunder God vine</name>
    <dbReference type="NCBI Taxonomy" id="458696"/>
    <lineage>
        <taxon>Eukaryota</taxon>
        <taxon>Viridiplantae</taxon>
        <taxon>Streptophyta</taxon>
        <taxon>Embryophyta</taxon>
        <taxon>Tracheophyta</taxon>
        <taxon>Spermatophyta</taxon>
        <taxon>Magnoliopsida</taxon>
        <taxon>eudicotyledons</taxon>
        <taxon>Gunneridae</taxon>
        <taxon>Pentapetalae</taxon>
        <taxon>rosids</taxon>
        <taxon>fabids</taxon>
        <taxon>Celastrales</taxon>
        <taxon>Celastraceae</taxon>
        <taxon>Tripterygium</taxon>
    </lineage>
</organism>
<gene>
    <name evidence="2" type="ORF">HS088_TW13G01175</name>
</gene>
<dbReference type="InParanoid" id="A0A7J7CWF9"/>
<proteinExistence type="predicted"/>
<reference evidence="2 3" key="1">
    <citation type="journal article" date="2020" name="Nat. Commun.">
        <title>Genome of Tripterygium wilfordii and identification of cytochrome P450 involved in triptolide biosynthesis.</title>
        <authorList>
            <person name="Tu L."/>
            <person name="Su P."/>
            <person name="Zhang Z."/>
            <person name="Gao L."/>
            <person name="Wang J."/>
            <person name="Hu T."/>
            <person name="Zhou J."/>
            <person name="Zhang Y."/>
            <person name="Zhao Y."/>
            <person name="Liu Y."/>
            <person name="Song Y."/>
            <person name="Tong Y."/>
            <person name="Lu Y."/>
            <person name="Yang J."/>
            <person name="Xu C."/>
            <person name="Jia M."/>
            <person name="Peters R.J."/>
            <person name="Huang L."/>
            <person name="Gao W."/>
        </authorList>
    </citation>
    <scope>NUCLEOTIDE SEQUENCE [LARGE SCALE GENOMIC DNA]</scope>
    <source>
        <strain evidence="3">cv. XIE 37</strain>
        <tissue evidence="2">Leaf</tissue>
    </source>
</reference>